<dbReference type="RefSeq" id="WP_397403351.1">
    <property type="nucleotide sequence ID" value="NZ_JBIRYI010000004.1"/>
</dbReference>
<protein>
    <recommendedName>
        <fullName evidence="1">DUF7878 domain-containing protein</fullName>
    </recommendedName>
</protein>
<evidence type="ECO:0000313" key="2">
    <source>
        <dbReference type="EMBL" id="MFI2486981.1"/>
    </source>
</evidence>
<proteinExistence type="predicted"/>
<comment type="caution">
    <text evidence="2">The sequence shown here is derived from an EMBL/GenBank/DDBJ whole genome shotgun (WGS) entry which is preliminary data.</text>
</comment>
<sequence>MEQSAKAPPILRFGTVDATDLPRRIDLLRVSGRPTALTGAEVHANVEADFTIQDGEHVVFAEPLFPVAELAWALSRWMDGNAPEHDFTFDSMTYDVPGVVQIIRTGLGWTVGSCFSGTTTAPRSWVAVHRELQTFVDAIKVATAVAVRDATGSMITSILAMCRAFDMPLAEGKAFVADAVGGIDPVNRRLHDIAESYLKTGVLGMRVTVLAGASRASEVVVDSPAGRLRGTWDGPLPGVGETTDTGVDTDGPCSWADALFVSDGASLTADDERSWLRGVVERIDPDSVLLLRSGPAVTPVEMIGTPPAGAVGSSVAIPVSGVRFFPTGV</sequence>
<evidence type="ECO:0000313" key="3">
    <source>
        <dbReference type="Proteomes" id="UP001611580"/>
    </source>
</evidence>
<dbReference type="InterPro" id="IPR057200">
    <property type="entry name" value="DUF7878"/>
</dbReference>
<keyword evidence="3" id="KW-1185">Reference proteome</keyword>
<feature type="domain" description="DUF7878" evidence="1">
    <location>
        <begin position="38"/>
        <end position="138"/>
    </location>
</feature>
<dbReference type="Proteomes" id="UP001611580">
    <property type="component" value="Unassembled WGS sequence"/>
</dbReference>
<name>A0ABW7XI28_9MICO</name>
<gene>
    <name evidence="2" type="ORF">ACH47X_08735</name>
</gene>
<evidence type="ECO:0000259" key="1">
    <source>
        <dbReference type="Pfam" id="PF25297"/>
    </source>
</evidence>
<accession>A0ABW7XI28</accession>
<dbReference type="Pfam" id="PF25297">
    <property type="entry name" value="DUF7878"/>
    <property type="match status" value="1"/>
</dbReference>
<dbReference type="EMBL" id="JBIRYI010000004">
    <property type="protein sequence ID" value="MFI2486981.1"/>
    <property type="molecule type" value="Genomic_DNA"/>
</dbReference>
<reference evidence="2 3" key="1">
    <citation type="submission" date="2024-10" db="EMBL/GenBank/DDBJ databases">
        <title>The Natural Products Discovery Center: Release of the First 8490 Sequenced Strains for Exploring Actinobacteria Biosynthetic Diversity.</title>
        <authorList>
            <person name="Kalkreuter E."/>
            <person name="Kautsar S.A."/>
            <person name="Yang D."/>
            <person name="Bader C.D."/>
            <person name="Teijaro C.N."/>
            <person name="Fluegel L."/>
            <person name="Davis C.M."/>
            <person name="Simpson J.R."/>
            <person name="Lauterbach L."/>
            <person name="Steele A.D."/>
            <person name="Gui C."/>
            <person name="Meng S."/>
            <person name="Li G."/>
            <person name="Viehrig K."/>
            <person name="Ye F."/>
            <person name="Su P."/>
            <person name="Kiefer A.F."/>
            <person name="Nichols A."/>
            <person name="Cepeda A.J."/>
            <person name="Yan W."/>
            <person name="Fan B."/>
            <person name="Jiang Y."/>
            <person name="Adhikari A."/>
            <person name="Zheng C.-J."/>
            <person name="Schuster L."/>
            <person name="Cowan T.M."/>
            <person name="Smanski M.J."/>
            <person name="Chevrette M.G."/>
            <person name="De Carvalho L.P.S."/>
            <person name="Shen B."/>
        </authorList>
    </citation>
    <scope>NUCLEOTIDE SEQUENCE [LARGE SCALE GENOMIC DNA]</scope>
    <source>
        <strain evidence="2 3">NPDC019481</strain>
    </source>
</reference>
<organism evidence="2 3">
    <name type="scientific">Promicromonospora kroppenstedtii</name>
    <dbReference type="NCBI Taxonomy" id="440482"/>
    <lineage>
        <taxon>Bacteria</taxon>
        <taxon>Bacillati</taxon>
        <taxon>Actinomycetota</taxon>
        <taxon>Actinomycetes</taxon>
        <taxon>Micrococcales</taxon>
        <taxon>Promicromonosporaceae</taxon>
        <taxon>Promicromonospora</taxon>
    </lineage>
</organism>